<dbReference type="SUPFAM" id="SSF55186">
    <property type="entry name" value="ThrRS/AlaRS common domain"/>
    <property type="match status" value="1"/>
</dbReference>
<dbReference type="GO" id="GO:0005829">
    <property type="term" value="C:cytosol"/>
    <property type="evidence" value="ECO:0007669"/>
    <property type="project" value="TreeGrafter"/>
</dbReference>
<dbReference type="GO" id="GO:0005524">
    <property type="term" value="F:ATP binding"/>
    <property type="evidence" value="ECO:0007669"/>
    <property type="project" value="UniProtKB-KW"/>
</dbReference>
<dbReference type="PROSITE" id="PS50860">
    <property type="entry name" value="AA_TRNA_LIGASE_II_ALA"/>
    <property type="match status" value="1"/>
</dbReference>
<organism evidence="11 12">
    <name type="scientific">Candidatus Woesebacteria bacterium GW2011_GWB1_38_8</name>
    <dbReference type="NCBI Taxonomy" id="1618570"/>
    <lineage>
        <taxon>Bacteria</taxon>
        <taxon>Candidatus Woeseibacteriota</taxon>
    </lineage>
</organism>
<comment type="similarity">
    <text evidence="1">Belongs to the class-II aminoacyl-tRNA synthetase family.</text>
</comment>
<dbReference type="PANTHER" id="PTHR11777:SF9">
    <property type="entry name" value="ALANINE--TRNA LIGASE, CYTOPLASMIC"/>
    <property type="match status" value="1"/>
</dbReference>
<evidence type="ECO:0000256" key="3">
    <source>
        <dbReference type="ARBA" id="ARBA00022555"/>
    </source>
</evidence>
<keyword evidence="8" id="KW-0648">Protein biosynthesis</keyword>
<dbReference type="EC" id="6.1.1.7" evidence="2"/>
<dbReference type="InterPro" id="IPR012947">
    <property type="entry name" value="tRNA_SAD"/>
</dbReference>
<evidence type="ECO:0000256" key="4">
    <source>
        <dbReference type="ARBA" id="ARBA00022598"/>
    </source>
</evidence>
<evidence type="ECO:0000259" key="10">
    <source>
        <dbReference type="PROSITE" id="PS50860"/>
    </source>
</evidence>
<comment type="caution">
    <text evidence="11">The sequence shown here is derived from an EMBL/GenBank/DDBJ whole genome shotgun (WGS) entry which is preliminary data.</text>
</comment>
<dbReference type="GO" id="GO:0006419">
    <property type="term" value="P:alanyl-tRNA aminoacylation"/>
    <property type="evidence" value="ECO:0007669"/>
    <property type="project" value="InterPro"/>
</dbReference>
<evidence type="ECO:0000256" key="7">
    <source>
        <dbReference type="ARBA" id="ARBA00022884"/>
    </source>
</evidence>
<name>A0A0G0L238_9BACT</name>
<keyword evidence="4 11" id="KW-0436">Ligase</keyword>
<keyword evidence="7" id="KW-0694">RNA-binding</keyword>
<dbReference type="Pfam" id="PF07973">
    <property type="entry name" value="tRNA_SAD"/>
    <property type="match status" value="1"/>
</dbReference>
<dbReference type="Gene3D" id="3.30.54.20">
    <property type="match status" value="1"/>
</dbReference>
<dbReference type="InterPro" id="IPR002318">
    <property type="entry name" value="Ala-tRNA-lgiase_IIc"/>
</dbReference>
<dbReference type="Gene3D" id="3.30.930.10">
    <property type="entry name" value="Bira Bifunctional Protein, Domain 2"/>
    <property type="match status" value="1"/>
</dbReference>
<dbReference type="NCBIfam" id="NF002436">
    <property type="entry name" value="PRK01584.1"/>
    <property type="match status" value="1"/>
</dbReference>
<dbReference type="Gene3D" id="3.30.980.10">
    <property type="entry name" value="Threonyl-trna Synthetase, Chain A, domain 2"/>
    <property type="match status" value="1"/>
</dbReference>
<evidence type="ECO:0000256" key="1">
    <source>
        <dbReference type="ARBA" id="ARBA00008226"/>
    </source>
</evidence>
<reference evidence="11 12" key="1">
    <citation type="journal article" date="2015" name="Nature">
        <title>rRNA introns, odd ribosomes, and small enigmatic genomes across a large radiation of phyla.</title>
        <authorList>
            <person name="Brown C.T."/>
            <person name="Hug L.A."/>
            <person name="Thomas B.C."/>
            <person name="Sharon I."/>
            <person name="Castelle C.J."/>
            <person name="Singh A."/>
            <person name="Wilkins M.J."/>
            <person name="Williams K.H."/>
            <person name="Banfield J.F."/>
        </authorList>
    </citation>
    <scope>NUCLEOTIDE SEQUENCE [LARGE SCALE GENOMIC DNA]</scope>
</reference>
<dbReference type="InterPro" id="IPR018162">
    <property type="entry name" value="Ala-tRNA-ligase_IIc_anticod-bd"/>
</dbReference>
<dbReference type="EMBL" id="LBVL01000002">
    <property type="protein sequence ID" value="KKQ86043.1"/>
    <property type="molecule type" value="Genomic_DNA"/>
</dbReference>
<keyword evidence="6" id="KW-0067">ATP-binding</keyword>
<dbReference type="CDD" id="cd00673">
    <property type="entry name" value="AlaRS_core"/>
    <property type="match status" value="1"/>
</dbReference>
<dbReference type="InterPro" id="IPR050058">
    <property type="entry name" value="Ala-tRNA_ligase"/>
</dbReference>
<dbReference type="STRING" id="1618570.UT08_C0002G0065"/>
<dbReference type="SUPFAM" id="SSF55681">
    <property type="entry name" value="Class II aaRS and biotin synthetases"/>
    <property type="match status" value="1"/>
</dbReference>
<evidence type="ECO:0000313" key="11">
    <source>
        <dbReference type="EMBL" id="KKQ86043.1"/>
    </source>
</evidence>
<sequence length="619" mass="70484">MTSQEIRSKYLNFFKSVPRNHKEISPAPLVLENDPTTLFTSSGMQPLVPYLMGEPHPKGKRLVNSQPALRAHGLASDDTEEVGDNRHTTFFEMLGNWSLGDYFKKEQLAWFFEFLTDKKVGLELKPENLYASVFEGNEFVPKDNESIEIWKAVFKKYGITAEENERIFAYPAKKNWWSMTGTPDQMQVGHIGGPDSEVFYDFGKELKLHENSPYKNEKCHPNCECGRYLEIGNSVFIQYKKVGDGKFEELPQKNLDFGGGLERLTASANHDPDVFNTDLFVYEIKAIEEVSGKSYHNIQNKPLMRIISDHIKSATFLIDAGVVPSNKEKGYVLRKFLRRAAIKIRKLKGEFKPDDFVIISEAVINTYNGLYLDVGKIEEVTKVITEEIGKFSITLEKGLKETEKIQKIDAQKAFDLYQSYGFPLEITKEIFSEKGQTIDLEEYKKEFEKHRDLSRTTSAGVFKGGLADHSPEVVKLHTATHLLLASLRKVLGEHIAQKGQNITKERTRFDFPNPEKLTEDQIKKVEDLINEVISKDLHVNFKIMPKSEAEKTGAIHAFNEKYADTVKVYYIGDDLDNAFSKEFCGGPHVSHTGEIGHVRIIKQEKVGSGMIRIYAVIEK</sequence>
<dbReference type="GO" id="GO:0002161">
    <property type="term" value="F:aminoacyl-tRNA deacylase activity"/>
    <property type="evidence" value="ECO:0007669"/>
    <property type="project" value="TreeGrafter"/>
</dbReference>
<protein>
    <recommendedName>
        <fullName evidence="2">alanine--tRNA ligase</fullName>
        <ecNumber evidence="2">6.1.1.7</ecNumber>
    </recommendedName>
</protein>
<dbReference type="InterPro" id="IPR018164">
    <property type="entry name" value="Ala-tRNA-synth_IIc_N"/>
</dbReference>
<keyword evidence="9" id="KW-0030">Aminoacyl-tRNA synthetase</keyword>
<evidence type="ECO:0000256" key="8">
    <source>
        <dbReference type="ARBA" id="ARBA00022917"/>
    </source>
</evidence>
<dbReference type="PATRIC" id="fig|1618570.3.peg.231"/>
<keyword evidence="3" id="KW-0820">tRNA-binding</keyword>
<dbReference type="Pfam" id="PF01411">
    <property type="entry name" value="tRNA-synt_2c"/>
    <property type="match status" value="1"/>
</dbReference>
<evidence type="ECO:0000256" key="6">
    <source>
        <dbReference type="ARBA" id="ARBA00022840"/>
    </source>
</evidence>
<dbReference type="InterPro" id="IPR018163">
    <property type="entry name" value="Thr/Ala-tRNA-synth_IIc_edit"/>
</dbReference>
<accession>A0A0G0L238</accession>
<dbReference type="InterPro" id="IPR018165">
    <property type="entry name" value="Ala-tRNA-synth_IIc_core"/>
</dbReference>
<evidence type="ECO:0000313" key="12">
    <source>
        <dbReference type="Proteomes" id="UP000034081"/>
    </source>
</evidence>
<dbReference type="SUPFAM" id="SSF101353">
    <property type="entry name" value="Putative anticodon-binding domain of alanyl-tRNA synthetase (AlaRS)"/>
    <property type="match status" value="1"/>
</dbReference>
<dbReference type="PANTHER" id="PTHR11777">
    <property type="entry name" value="ALANYL-TRNA SYNTHETASE"/>
    <property type="match status" value="1"/>
</dbReference>
<evidence type="ECO:0000256" key="2">
    <source>
        <dbReference type="ARBA" id="ARBA00013168"/>
    </source>
</evidence>
<dbReference type="FunFam" id="3.30.980.10:FF:000004">
    <property type="entry name" value="Alanine--tRNA ligase, cytoplasmic"/>
    <property type="match status" value="1"/>
</dbReference>
<evidence type="ECO:0000256" key="5">
    <source>
        <dbReference type="ARBA" id="ARBA00022741"/>
    </source>
</evidence>
<dbReference type="Proteomes" id="UP000034081">
    <property type="component" value="Unassembled WGS sequence"/>
</dbReference>
<dbReference type="AlphaFoldDB" id="A0A0G0L238"/>
<feature type="domain" description="Alanyl-transfer RNA synthetases family profile" evidence="10">
    <location>
        <begin position="1"/>
        <end position="619"/>
    </location>
</feature>
<gene>
    <name evidence="11" type="ORF">UT08_C0002G0065</name>
</gene>
<dbReference type="GO" id="GO:0004813">
    <property type="term" value="F:alanine-tRNA ligase activity"/>
    <property type="evidence" value="ECO:0007669"/>
    <property type="project" value="UniProtKB-EC"/>
</dbReference>
<dbReference type="InterPro" id="IPR045864">
    <property type="entry name" value="aa-tRNA-synth_II/BPL/LPL"/>
</dbReference>
<dbReference type="PRINTS" id="PR00980">
    <property type="entry name" value="TRNASYNTHALA"/>
</dbReference>
<proteinExistence type="inferred from homology"/>
<evidence type="ECO:0000256" key="9">
    <source>
        <dbReference type="ARBA" id="ARBA00023146"/>
    </source>
</evidence>
<dbReference type="SMART" id="SM00863">
    <property type="entry name" value="tRNA_SAD"/>
    <property type="match status" value="1"/>
</dbReference>
<keyword evidence="5" id="KW-0547">Nucleotide-binding</keyword>
<dbReference type="GO" id="GO:0000049">
    <property type="term" value="F:tRNA binding"/>
    <property type="evidence" value="ECO:0007669"/>
    <property type="project" value="UniProtKB-KW"/>
</dbReference>